<dbReference type="STRING" id="336292.SAMN05660710_01652"/>
<keyword evidence="4" id="KW-1185">Reference proteome</keyword>
<dbReference type="InterPro" id="IPR014044">
    <property type="entry name" value="CAP_dom"/>
</dbReference>
<dbReference type="CDD" id="cd05379">
    <property type="entry name" value="CAP_bacterial"/>
    <property type="match status" value="1"/>
</dbReference>
<feature type="signal peptide" evidence="1">
    <location>
        <begin position="1"/>
        <end position="31"/>
    </location>
</feature>
<dbReference type="PROSITE" id="PS51257">
    <property type="entry name" value="PROKAR_LIPOPROTEIN"/>
    <property type="match status" value="1"/>
</dbReference>
<proteinExistence type="predicted"/>
<protein>
    <submittedName>
        <fullName evidence="3">Uncharacterized conserved protein YkwD, contains CAP (CSP/antigen 5/PR1) domain</fullName>
    </submittedName>
</protein>
<evidence type="ECO:0000313" key="3">
    <source>
        <dbReference type="EMBL" id="SCY47690.1"/>
    </source>
</evidence>
<dbReference type="AlphaFoldDB" id="A0A1G5G8U1"/>
<keyword evidence="1" id="KW-0732">Signal</keyword>
<dbReference type="Gene3D" id="3.40.33.10">
    <property type="entry name" value="CAP"/>
    <property type="match status" value="1"/>
</dbReference>
<dbReference type="SUPFAM" id="SSF55797">
    <property type="entry name" value="PR-1-like"/>
    <property type="match status" value="1"/>
</dbReference>
<organism evidence="3 4">
    <name type="scientific">Paracoccus tibetensis</name>
    <dbReference type="NCBI Taxonomy" id="336292"/>
    <lineage>
        <taxon>Bacteria</taxon>
        <taxon>Pseudomonadati</taxon>
        <taxon>Pseudomonadota</taxon>
        <taxon>Alphaproteobacteria</taxon>
        <taxon>Rhodobacterales</taxon>
        <taxon>Paracoccaceae</taxon>
        <taxon>Paracoccus</taxon>
    </lineage>
</organism>
<name>A0A1G5G8U1_9RHOB</name>
<reference evidence="3 4" key="1">
    <citation type="submission" date="2016-10" db="EMBL/GenBank/DDBJ databases">
        <authorList>
            <person name="de Groot N.N."/>
        </authorList>
    </citation>
    <scope>NUCLEOTIDE SEQUENCE [LARGE SCALE GENOMIC DNA]</scope>
    <source>
        <strain evidence="3 4">CGMCC 1.8925</strain>
    </source>
</reference>
<evidence type="ECO:0000313" key="4">
    <source>
        <dbReference type="Proteomes" id="UP000199502"/>
    </source>
</evidence>
<feature type="domain" description="SCP" evidence="2">
    <location>
        <begin position="61"/>
        <end position="173"/>
    </location>
</feature>
<dbReference type="Pfam" id="PF00188">
    <property type="entry name" value="CAP"/>
    <property type="match status" value="1"/>
</dbReference>
<feature type="chain" id="PRO_5011500228" evidence="1">
    <location>
        <begin position="32"/>
        <end position="178"/>
    </location>
</feature>
<dbReference type="PANTHER" id="PTHR31157:SF1">
    <property type="entry name" value="SCP DOMAIN-CONTAINING PROTEIN"/>
    <property type="match status" value="1"/>
</dbReference>
<dbReference type="PANTHER" id="PTHR31157">
    <property type="entry name" value="SCP DOMAIN-CONTAINING PROTEIN"/>
    <property type="match status" value="1"/>
</dbReference>
<evidence type="ECO:0000259" key="2">
    <source>
        <dbReference type="Pfam" id="PF00188"/>
    </source>
</evidence>
<dbReference type="Proteomes" id="UP000199502">
    <property type="component" value="Unassembled WGS sequence"/>
</dbReference>
<gene>
    <name evidence="3" type="ORF">SAMN05660710_01652</name>
</gene>
<evidence type="ECO:0000256" key="1">
    <source>
        <dbReference type="SAM" id="SignalP"/>
    </source>
</evidence>
<sequence>MPNYKVLGRALALAATLALTACAPRSLPMQAAPIAPVAAEPANPGQITEMEAAAIPQRVLQQINTLRGNLSQPPLMLNAQLSAAAMAHSRDMSAQNRAWHWGSDGSSPVDRARRQGFTGALMGENISESYENDMQTLAAWMSTRATRDVIMDPAATQLGFAWYQEPSGKIWWTLLTGS</sequence>
<dbReference type="RefSeq" id="WP_245686600.1">
    <property type="nucleotide sequence ID" value="NZ_FMVT01000005.1"/>
</dbReference>
<dbReference type="EMBL" id="FMVT01000005">
    <property type="protein sequence ID" value="SCY47690.1"/>
    <property type="molecule type" value="Genomic_DNA"/>
</dbReference>
<accession>A0A1G5G8U1</accession>
<dbReference type="InterPro" id="IPR035940">
    <property type="entry name" value="CAP_sf"/>
</dbReference>